<evidence type="ECO:0000313" key="5">
    <source>
        <dbReference type="EMBL" id="RXG41780.1"/>
    </source>
</evidence>
<dbReference type="Gene3D" id="3.40.50.720">
    <property type="entry name" value="NAD(P)-binding Rossmann-like Domain"/>
    <property type="match status" value="1"/>
</dbReference>
<evidence type="ECO:0000313" key="6">
    <source>
        <dbReference type="Proteomes" id="UP000288725"/>
    </source>
</evidence>
<name>A0A444RKP9_VERDA</name>
<protein>
    <recommendedName>
        <fullName evidence="4">NmrA-like domain-containing protein</fullName>
    </recommendedName>
</protein>
<gene>
    <name evidence="5" type="ORF">VDGE_30532</name>
</gene>
<keyword evidence="3" id="KW-0560">Oxidoreductase</keyword>
<dbReference type="AlphaFoldDB" id="A0A444RKP9"/>
<evidence type="ECO:0000256" key="3">
    <source>
        <dbReference type="ARBA" id="ARBA00023002"/>
    </source>
</evidence>
<comment type="caution">
    <text evidence="5">The sequence shown here is derived from an EMBL/GenBank/DDBJ whole genome shotgun (WGS) entry which is preliminary data.</text>
</comment>
<reference evidence="5 6" key="1">
    <citation type="submission" date="2018-12" db="EMBL/GenBank/DDBJ databases">
        <title>Genome of Verticillium dahliae isolate Getta Getta.</title>
        <authorList>
            <person name="Gardiner D.M."/>
        </authorList>
    </citation>
    <scope>NUCLEOTIDE SEQUENCE [LARGE SCALE GENOMIC DNA]</scope>
    <source>
        <strain evidence="5 6">Getta Getta</strain>
    </source>
</reference>
<dbReference type="InterPro" id="IPR008030">
    <property type="entry name" value="NmrA-like"/>
</dbReference>
<accession>A0A444RKP9</accession>
<proteinExistence type="inferred from homology"/>
<dbReference type="SUPFAM" id="SSF51735">
    <property type="entry name" value="NAD(P)-binding Rossmann-fold domains"/>
    <property type="match status" value="1"/>
</dbReference>
<sequence length="287" mass="31056">MAIIAVAGGTGNLGRTLAKAIIATGKHEVRILGRKPNPNLEKSLGVPIIPVDYTDIVATTKILEDNNIHTIVSAIAMLVFGDAPPEVDLIRAADASNTTKRFIASGWGIPHTREQASQLISVPHKLNSVKALEEAQNLEYTIVHNGMLLDYWTTKPTEMSPFSLVVDVARKAAAIPGDGNTPVAFTHTSDIAEYVATLLDAKEWDIESTIVGAKFNVKYDTIDDLNTGKVTELPGQVPAYQFVPKEVFQGFCITFGQWFASGAFDLTPSKALPGIRPLTVKEALEYK</sequence>
<dbReference type="GO" id="GO:0016491">
    <property type="term" value="F:oxidoreductase activity"/>
    <property type="evidence" value="ECO:0007669"/>
    <property type="project" value="UniProtKB-KW"/>
</dbReference>
<dbReference type="PANTHER" id="PTHR47706:SF4">
    <property type="entry name" value="NMRA-LIKE DOMAIN-CONTAINING PROTEIN"/>
    <property type="match status" value="1"/>
</dbReference>
<evidence type="ECO:0000256" key="2">
    <source>
        <dbReference type="ARBA" id="ARBA00022857"/>
    </source>
</evidence>
<dbReference type="PANTHER" id="PTHR47706">
    <property type="entry name" value="NMRA-LIKE FAMILY PROTEIN"/>
    <property type="match status" value="1"/>
</dbReference>
<dbReference type="InterPro" id="IPR036291">
    <property type="entry name" value="NAD(P)-bd_dom_sf"/>
</dbReference>
<dbReference type="Proteomes" id="UP000288725">
    <property type="component" value="Unassembled WGS sequence"/>
</dbReference>
<comment type="similarity">
    <text evidence="1">Belongs to the NmrA-type oxidoreductase family. Isoflavone reductase subfamily.</text>
</comment>
<evidence type="ECO:0000256" key="1">
    <source>
        <dbReference type="ARBA" id="ARBA00005725"/>
    </source>
</evidence>
<organism evidence="5 6">
    <name type="scientific">Verticillium dahliae</name>
    <name type="common">Verticillium wilt</name>
    <dbReference type="NCBI Taxonomy" id="27337"/>
    <lineage>
        <taxon>Eukaryota</taxon>
        <taxon>Fungi</taxon>
        <taxon>Dikarya</taxon>
        <taxon>Ascomycota</taxon>
        <taxon>Pezizomycotina</taxon>
        <taxon>Sordariomycetes</taxon>
        <taxon>Hypocreomycetidae</taxon>
        <taxon>Glomerellales</taxon>
        <taxon>Plectosphaerellaceae</taxon>
        <taxon>Verticillium</taxon>
    </lineage>
</organism>
<evidence type="ECO:0000259" key="4">
    <source>
        <dbReference type="Pfam" id="PF05368"/>
    </source>
</evidence>
<dbReference type="Pfam" id="PF05368">
    <property type="entry name" value="NmrA"/>
    <property type="match status" value="1"/>
</dbReference>
<dbReference type="InterPro" id="IPR051609">
    <property type="entry name" value="NmrA/Isoflavone_reductase-like"/>
</dbReference>
<dbReference type="EMBL" id="RSDZ01000174">
    <property type="protein sequence ID" value="RXG41780.1"/>
    <property type="molecule type" value="Genomic_DNA"/>
</dbReference>
<feature type="domain" description="NmrA-like" evidence="4">
    <location>
        <begin position="4"/>
        <end position="250"/>
    </location>
</feature>
<dbReference type="Gene3D" id="3.90.25.10">
    <property type="entry name" value="UDP-galactose 4-epimerase, domain 1"/>
    <property type="match status" value="1"/>
</dbReference>
<keyword evidence="2" id="KW-0521">NADP</keyword>